<organism evidence="11 12">
    <name type="scientific">Bodo saltans</name>
    <name type="common">Flagellated protozoan</name>
    <dbReference type="NCBI Taxonomy" id="75058"/>
    <lineage>
        <taxon>Eukaryota</taxon>
        <taxon>Discoba</taxon>
        <taxon>Euglenozoa</taxon>
        <taxon>Kinetoplastea</taxon>
        <taxon>Metakinetoplastina</taxon>
        <taxon>Eubodonida</taxon>
        <taxon>Bodonidae</taxon>
        <taxon>Bodo</taxon>
    </lineage>
</organism>
<evidence type="ECO:0000256" key="8">
    <source>
        <dbReference type="ARBA" id="ARBA00041244"/>
    </source>
</evidence>
<dbReference type="InterPro" id="IPR001680">
    <property type="entry name" value="WD40_rpt"/>
</dbReference>
<dbReference type="OrthoDB" id="406844at2759"/>
<dbReference type="InterPro" id="IPR015943">
    <property type="entry name" value="WD40/YVTN_repeat-like_dom_sf"/>
</dbReference>
<comment type="similarity">
    <text evidence="2">Belongs to the WD repeat ARPC1 family.</text>
</comment>
<dbReference type="Gene3D" id="2.130.10.10">
    <property type="entry name" value="YVTN repeat-like/Quinoprotein amine dehydrogenase"/>
    <property type="match status" value="1"/>
</dbReference>
<keyword evidence="7" id="KW-0206">Cytoskeleton</keyword>
<dbReference type="VEuPathDB" id="TriTrypDB:BSAL_75365"/>
<keyword evidence="3" id="KW-0963">Cytoplasm</keyword>
<evidence type="ECO:0000256" key="4">
    <source>
        <dbReference type="ARBA" id="ARBA00022574"/>
    </source>
</evidence>
<comment type="subcellular location">
    <subcellularLocation>
        <location evidence="1">Cytoplasm</location>
        <location evidence="1">Cytoskeleton</location>
    </subcellularLocation>
</comment>
<evidence type="ECO:0000256" key="5">
    <source>
        <dbReference type="ARBA" id="ARBA00022737"/>
    </source>
</evidence>
<proteinExistence type="inferred from homology"/>
<dbReference type="Proteomes" id="UP000051952">
    <property type="component" value="Unassembled WGS sequence"/>
</dbReference>
<dbReference type="PANTHER" id="PTHR10709:SF2">
    <property type="entry name" value="ACTIN-RELATED PROTEIN 2_3 COMPLEX SUBUNIT"/>
    <property type="match status" value="1"/>
</dbReference>
<dbReference type="AlphaFoldDB" id="A0A0S4IY87"/>
<evidence type="ECO:0000256" key="9">
    <source>
        <dbReference type="ARBA" id="ARBA00041789"/>
    </source>
</evidence>
<dbReference type="SMART" id="SM00320">
    <property type="entry name" value="WD40"/>
    <property type="match status" value="4"/>
</dbReference>
<keyword evidence="5" id="KW-0677">Repeat</keyword>
<evidence type="ECO:0000256" key="10">
    <source>
        <dbReference type="PROSITE-ProRule" id="PRU00221"/>
    </source>
</evidence>
<accession>A0A0S4IY87</accession>
<feature type="repeat" description="WD" evidence="10">
    <location>
        <begin position="57"/>
        <end position="89"/>
    </location>
</feature>
<evidence type="ECO:0000256" key="6">
    <source>
        <dbReference type="ARBA" id="ARBA00023203"/>
    </source>
</evidence>
<protein>
    <recommendedName>
        <fullName evidence="8">Arp2/3 complex 41 kDa subunit</fullName>
    </recommendedName>
    <alternativeName>
        <fullName evidence="9">p41-ARC</fullName>
    </alternativeName>
</protein>
<dbReference type="GO" id="GO:0051015">
    <property type="term" value="F:actin filament binding"/>
    <property type="evidence" value="ECO:0007669"/>
    <property type="project" value="TreeGrafter"/>
</dbReference>
<dbReference type="GO" id="GO:0005885">
    <property type="term" value="C:Arp2/3 protein complex"/>
    <property type="evidence" value="ECO:0007669"/>
    <property type="project" value="InterPro"/>
</dbReference>
<evidence type="ECO:0000313" key="11">
    <source>
        <dbReference type="EMBL" id="CUG17875.1"/>
    </source>
</evidence>
<dbReference type="OMA" id="YVWEPSP"/>
<sequence>MARPKEKTTICESGIVSLSFSADNKRAAFSPNNHMVYIAECGPNFTDCTTWKIVSTLERHDHPVTSVDWSPVNDSILTCSQDRTAYVWKEDAAKKEWIPSMVMLDTAVTKGATACSWSANGTKVYFGSAGGNVVVGAYDAANDWWHCKGIDKHTSTVTSLAPHPTVHTLLASGGQDGMVFLSSTLTKAADGKPADVPKFGTIISELPLRAWVHDLTWNPLGTVLAAATHDSRVTLFTFPSSTLHTDPAVENVTLRSLPLRSIRFISPTQLIGGGFDFMAMLFAANEKGEKWSLKGQWIAEAAAKRAKTEAELAREKFQNQASTGQAAAVELPTTRHKNVINTISVLKSSDVAVSLTSSELLFATASMDGRVEYWDLKSVVVA</sequence>
<dbReference type="PROSITE" id="PS50082">
    <property type="entry name" value="WD_REPEATS_2"/>
    <property type="match status" value="1"/>
</dbReference>
<gene>
    <name evidence="11" type="ORF">BSAL_75365</name>
</gene>
<dbReference type="InterPro" id="IPR017383">
    <property type="entry name" value="ARPC1"/>
</dbReference>
<reference evidence="12" key="1">
    <citation type="submission" date="2015-09" db="EMBL/GenBank/DDBJ databases">
        <authorList>
            <consortium name="Pathogen Informatics"/>
        </authorList>
    </citation>
    <scope>NUCLEOTIDE SEQUENCE [LARGE SCALE GENOMIC DNA]</scope>
    <source>
        <strain evidence="12">Lake Konstanz</strain>
    </source>
</reference>
<evidence type="ECO:0000256" key="7">
    <source>
        <dbReference type="ARBA" id="ARBA00023212"/>
    </source>
</evidence>
<name>A0A0S4IY87_BODSA</name>
<dbReference type="PANTHER" id="PTHR10709">
    <property type="entry name" value="ACTIN-RELATED PROTEIN 2/3 COMPLEX SUBUNIT 1"/>
    <property type="match status" value="1"/>
</dbReference>
<evidence type="ECO:0000256" key="1">
    <source>
        <dbReference type="ARBA" id="ARBA00004245"/>
    </source>
</evidence>
<dbReference type="EMBL" id="CYKH01000688">
    <property type="protein sequence ID" value="CUG17875.1"/>
    <property type="molecule type" value="Genomic_DNA"/>
</dbReference>
<dbReference type="SUPFAM" id="SSF50978">
    <property type="entry name" value="WD40 repeat-like"/>
    <property type="match status" value="1"/>
</dbReference>
<dbReference type="PROSITE" id="PS50294">
    <property type="entry name" value="WD_REPEATS_REGION"/>
    <property type="match status" value="1"/>
</dbReference>
<dbReference type="Pfam" id="PF00400">
    <property type="entry name" value="WD40"/>
    <property type="match status" value="2"/>
</dbReference>
<keyword evidence="6" id="KW-0009">Actin-binding</keyword>
<keyword evidence="4 10" id="KW-0853">WD repeat</keyword>
<dbReference type="InterPro" id="IPR036322">
    <property type="entry name" value="WD40_repeat_dom_sf"/>
</dbReference>
<evidence type="ECO:0000256" key="3">
    <source>
        <dbReference type="ARBA" id="ARBA00022490"/>
    </source>
</evidence>
<evidence type="ECO:0000256" key="2">
    <source>
        <dbReference type="ARBA" id="ARBA00006260"/>
    </source>
</evidence>
<keyword evidence="12" id="KW-1185">Reference proteome</keyword>
<dbReference type="GO" id="GO:0034314">
    <property type="term" value="P:Arp2/3 complex-mediated actin nucleation"/>
    <property type="evidence" value="ECO:0007669"/>
    <property type="project" value="InterPro"/>
</dbReference>
<evidence type="ECO:0000313" key="12">
    <source>
        <dbReference type="Proteomes" id="UP000051952"/>
    </source>
</evidence>